<dbReference type="EMBL" id="JACHXG010000004">
    <property type="protein sequence ID" value="MBB3088987.1"/>
    <property type="molecule type" value="Genomic_DNA"/>
</dbReference>
<comment type="subcellular location">
    <subcellularLocation>
        <location evidence="1">Cell membrane</location>
        <topology evidence="1">Peripheral membrane protein</topology>
    </subcellularLocation>
</comment>
<evidence type="ECO:0000256" key="5">
    <source>
        <dbReference type="ARBA" id="ARBA00022519"/>
    </source>
</evidence>
<keyword evidence="12" id="KW-1185">Reference proteome</keyword>
<evidence type="ECO:0000256" key="9">
    <source>
        <dbReference type="ARBA" id="ARBA00023136"/>
    </source>
</evidence>
<protein>
    <submittedName>
        <fullName evidence="11">ABC-type dipeptide/oligopeptide/nickel transport system ATPase component</fullName>
    </submittedName>
</protein>
<evidence type="ECO:0000256" key="8">
    <source>
        <dbReference type="ARBA" id="ARBA00022967"/>
    </source>
</evidence>
<keyword evidence="9" id="KW-0472">Membrane</keyword>
<evidence type="ECO:0000256" key="1">
    <source>
        <dbReference type="ARBA" id="ARBA00004202"/>
    </source>
</evidence>
<dbReference type="Proteomes" id="UP000577707">
    <property type="component" value="Unassembled WGS sequence"/>
</dbReference>
<dbReference type="PROSITE" id="PS50893">
    <property type="entry name" value="ABC_TRANSPORTER_2"/>
    <property type="match status" value="1"/>
</dbReference>
<dbReference type="InterPro" id="IPR003439">
    <property type="entry name" value="ABC_transporter-like_ATP-bd"/>
</dbReference>
<reference evidence="11 12" key="1">
    <citation type="submission" date="2020-08" db="EMBL/GenBank/DDBJ databases">
        <title>Genomic Encyclopedia of Type Strains, Phase III (KMG-III): the genomes of soil and plant-associated and newly described type strains.</title>
        <authorList>
            <person name="Whitman W."/>
        </authorList>
    </citation>
    <scope>NUCLEOTIDE SEQUENCE [LARGE SCALE GENOMIC DNA]</scope>
    <source>
        <strain evidence="11 12">CECT 3302</strain>
    </source>
</reference>
<evidence type="ECO:0000256" key="6">
    <source>
        <dbReference type="ARBA" id="ARBA00022741"/>
    </source>
</evidence>
<proteinExistence type="inferred from homology"/>
<dbReference type="SMART" id="SM00382">
    <property type="entry name" value="AAA"/>
    <property type="match status" value="1"/>
</dbReference>
<keyword evidence="3" id="KW-0813">Transport</keyword>
<dbReference type="PANTHER" id="PTHR43297:SF14">
    <property type="entry name" value="ATPASE AAA-TYPE CORE DOMAIN-CONTAINING PROTEIN"/>
    <property type="match status" value="1"/>
</dbReference>
<comment type="similarity">
    <text evidence="2">Belongs to the ABC transporter superfamily.</text>
</comment>
<dbReference type="PANTHER" id="PTHR43297">
    <property type="entry name" value="OLIGOPEPTIDE TRANSPORT ATP-BINDING PROTEIN APPD"/>
    <property type="match status" value="1"/>
</dbReference>
<dbReference type="InterPro" id="IPR050388">
    <property type="entry name" value="ABC_Ni/Peptide_Import"/>
</dbReference>
<dbReference type="Gene3D" id="3.40.50.300">
    <property type="entry name" value="P-loop containing nucleotide triphosphate hydrolases"/>
    <property type="match status" value="1"/>
</dbReference>
<dbReference type="GO" id="GO:0015833">
    <property type="term" value="P:peptide transport"/>
    <property type="evidence" value="ECO:0007669"/>
    <property type="project" value="InterPro"/>
</dbReference>
<gene>
    <name evidence="11" type="ORF">FHS12_001933</name>
</gene>
<evidence type="ECO:0000256" key="7">
    <source>
        <dbReference type="ARBA" id="ARBA00022840"/>
    </source>
</evidence>
<dbReference type="RefSeq" id="WP_183544624.1">
    <property type="nucleotide sequence ID" value="NZ_BMQT01000002.1"/>
</dbReference>
<organism evidence="11 12">
    <name type="scientific">Nocardioides albus</name>
    <dbReference type="NCBI Taxonomy" id="1841"/>
    <lineage>
        <taxon>Bacteria</taxon>
        <taxon>Bacillati</taxon>
        <taxon>Actinomycetota</taxon>
        <taxon>Actinomycetes</taxon>
        <taxon>Propionibacteriales</taxon>
        <taxon>Nocardioidaceae</taxon>
        <taxon>Nocardioides</taxon>
    </lineage>
</organism>
<dbReference type="InterPro" id="IPR017871">
    <property type="entry name" value="ABC_transporter-like_CS"/>
</dbReference>
<evidence type="ECO:0000259" key="10">
    <source>
        <dbReference type="PROSITE" id="PS50893"/>
    </source>
</evidence>
<dbReference type="PROSITE" id="PS00211">
    <property type="entry name" value="ABC_TRANSPORTER_1"/>
    <property type="match status" value="1"/>
</dbReference>
<dbReference type="GO" id="GO:0005524">
    <property type="term" value="F:ATP binding"/>
    <property type="evidence" value="ECO:0007669"/>
    <property type="project" value="UniProtKB-KW"/>
</dbReference>
<accession>A0A7W5A3F7</accession>
<evidence type="ECO:0000256" key="3">
    <source>
        <dbReference type="ARBA" id="ARBA00022448"/>
    </source>
</evidence>
<dbReference type="AlphaFoldDB" id="A0A7W5A3F7"/>
<dbReference type="InterPro" id="IPR027417">
    <property type="entry name" value="P-loop_NTPase"/>
</dbReference>
<dbReference type="Pfam" id="PF08352">
    <property type="entry name" value="oligo_HPY"/>
    <property type="match status" value="1"/>
</dbReference>
<evidence type="ECO:0000313" key="12">
    <source>
        <dbReference type="Proteomes" id="UP000577707"/>
    </source>
</evidence>
<dbReference type="CDD" id="cd03257">
    <property type="entry name" value="ABC_NikE_OppD_transporters"/>
    <property type="match status" value="1"/>
</dbReference>
<sequence length="302" mass="32765">MSRASSSAAHRVPDGPVLSVRDLIVDFGAAEPAVNGVSLDLWQGRILGVAGQSGSGKSMTALTSLGLAPPGAHITGSIRFRDQELVGVGQRTLSRVRGSGMTMIFQETNAALNPVIQVRKQLTLAVRANRDCNQDEAHELVVDALRDVRLDDTDRVLNSYPHELSGGMAQRVMIAMALVCGADVIFADEPTTALDVTVQREVMEIIRRVADEHRLAVMLISHDIGVLEEISDELAVMYRGRVVERGSTDDVIRAPEHPYTRALLDSIPRIGHELTEFVEMPSFDMDLTSLPAAERIAEGSHS</sequence>
<feature type="domain" description="ABC transporter" evidence="10">
    <location>
        <begin position="18"/>
        <end position="264"/>
    </location>
</feature>
<dbReference type="SUPFAM" id="SSF52540">
    <property type="entry name" value="P-loop containing nucleoside triphosphate hydrolases"/>
    <property type="match status" value="1"/>
</dbReference>
<dbReference type="Pfam" id="PF00005">
    <property type="entry name" value="ABC_tran"/>
    <property type="match status" value="1"/>
</dbReference>
<dbReference type="InterPro" id="IPR013563">
    <property type="entry name" value="Oligopep_ABC_C"/>
</dbReference>
<keyword evidence="8" id="KW-1278">Translocase</keyword>
<comment type="caution">
    <text evidence="11">The sequence shown here is derived from an EMBL/GenBank/DDBJ whole genome shotgun (WGS) entry which is preliminary data.</text>
</comment>
<keyword evidence="4" id="KW-1003">Cell membrane</keyword>
<dbReference type="GO" id="GO:0005886">
    <property type="term" value="C:plasma membrane"/>
    <property type="evidence" value="ECO:0007669"/>
    <property type="project" value="UniProtKB-SubCell"/>
</dbReference>
<keyword evidence="6" id="KW-0547">Nucleotide-binding</keyword>
<evidence type="ECO:0000313" key="11">
    <source>
        <dbReference type="EMBL" id="MBB3088987.1"/>
    </source>
</evidence>
<evidence type="ECO:0000256" key="2">
    <source>
        <dbReference type="ARBA" id="ARBA00005417"/>
    </source>
</evidence>
<dbReference type="GO" id="GO:0016887">
    <property type="term" value="F:ATP hydrolysis activity"/>
    <property type="evidence" value="ECO:0007669"/>
    <property type="project" value="InterPro"/>
</dbReference>
<keyword evidence="5" id="KW-0997">Cell inner membrane</keyword>
<name>A0A7W5A3F7_9ACTN</name>
<evidence type="ECO:0000256" key="4">
    <source>
        <dbReference type="ARBA" id="ARBA00022475"/>
    </source>
</evidence>
<keyword evidence="7" id="KW-0067">ATP-binding</keyword>
<dbReference type="InterPro" id="IPR003593">
    <property type="entry name" value="AAA+_ATPase"/>
</dbReference>